<proteinExistence type="inferred from homology"/>
<sequence>MDEDAMVRPFRIGVPGPDLDDLRRRLATVRLPRELDETSWSRGVTVEAMGELLVRWRDGYDWRAEEAELNRFPQVVTEVDGQRLHAVHRPSPRQDAHPLVLLHGWPSTVAEFRYVIDELAEPDDPARPAFHVVVPSLPGFGFSGPLREGGWGAHRMARAIDELLRRLGINRYLAHGGDAGYQVAAALGRVAPERVAGVHLNLGGVGLAGRHRTDEPADEQEALALRRYAEYVQDGSAYALLNATRPQTVAYGLADSPIGQLAWIAEKFMAWADAASPVAQDDVLTTASIYWFTETAASSARFYGEEYTPNRPPGTGPALERTYVDVPTAVSSFPGEIVPPIRRWAEEHYRIVRWTEHPAGGHFSALERPDLLVEALRGFAAQVAPSVA</sequence>
<evidence type="ECO:0000256" key="2">
    <source>
        <dbReference type="ARBA" id="ARBA00022797"/>
    </source>
</evidence>
<accession>A0A839XNZ1</accession>
<dbReference type="Pfam" id="PF06441">
    <property type="entry name" value="EHN"/>
    <property type="match status" value="1"/>
</dbReference>
<comment type="caution">
    <text evidence="6">The sequence shown here is derived from an EMBL/GenBank/DDBJ whole genome shotgun (WGS) entry which is preliminary data.</text>
</comment>
<evidence type="ECO:0000256" key="4">
    <source>
        <dbReference type="PIRSR" id="PIRSR001112-1"/>
    </source>
</evidence>
<dbReference type="Gene3D" id="3.40.50.1820">
    <property type="entry name" value="alpha/beta hydrolase"/>
    <property type="match status" value="1"/>
</dbReference>
<dbReference type="InterPro" id="IPR010497">
    <property type="entry name" value="Epoxide_hydro_N"/>
</dbReference>
<evidence type="ECO:0000259" key="5">
    <source>
        <dbReference type="Pfam" id="PF06441"/>
    </source>
</evidence>
<organism evidence="6 7">
    <name type="scientific">Prauserella sediminis</name>
    <dbReference type="NCBI Taxonomy" id="577680"/>
    <lineage>
        <taxon>Bacteria</taxon>
        <taxon>Bacillati</taxon>
        <taxon>Actinomycetota</taxon>
        <taxon>Actinomycetes</taxon>
        <taxon>Pseudonocardiales</taxon>
        <taxon>Pseudonocardiaceae</taxon>
        <taxon>Prauserella</taxon>
        <taxon>Prauserella salsuginis group</taxon>
    </lineage>
</organism>
<dbReference type="SUPFAM" id="SSF53474">
    <property type="entry name" value="alpha/beta-Hydrolases"/>
    <property type="match status" value="1"/>
</dbReference>
<dbReference type="InterPro" id="IPR016292">
    <property type="entry name" value="Epoxide_hydrolase"/>
</dbReference>
<evidence type="ECO:0000313" key="6">
    <source>
        <dbReference type="EMBL" id="MBB3665562.1"/>
    </source>
</evidence>
<keyword evidence="3" id="KW-0378">Hydrolase</keyword>
<feature type="active site" description="Proton acceptor" evidence="4">
    <location>
        <position position="362"/>
    </location>
</feature>
<feature type="domain" description="Epoxide hydrolase N-terminal" evidence="5">
    <location>
        <begin position="7"/>
        <end position="112"/>
    </location>
</feature>
<feature type="active site" description="Proton donor" evidence="4">
    <location>
        <position position="303"/>
    </location>
</feature>
<dbReference type="GO" id="GO:0004301">
    <property type="term" value="F:epoxide hydrolase activity"/>
    <property type="evidence" value="ECO:0007669"/>
    <property type="project" value="TreeGrafter"/>
</dbReference>
<reference evidence="6 7" key="1">
    <citation type="submission" date="2020-08" db="EMBL/GenBank/DDBJ databases">
        <title>Sequencing the genomes of 1000 actinobacteria strains.</title>
        <authorList>
            <person name="Klenk H.-P."/>
        </authorList>
    </citation>
    <scope>NUCLEOTIDE SEQUENCE [LARGE SCALE GENOMIC DNA]</scope>
    <source>
        <strain evidence="6 7">DSM 45267</strain>
    </source>
</reference>
<dbReference type="InterPro" id="IPR000639">
    <property type="entry name" value="Epox_hydrolase-like"/>
</dbReference>
<dbReference type="PRINTS" id="PR00412">
    <property type="entry name" value="EPOXHYDRLASE"/>
</dbReference>
<dbReference type="PIRSF" id="PIRSF001112">
    <property type="entry name" value="Epoxide_hydrolase"/>
    <property type="match status" value="1"/>
</dbReference>
<dbReference type="Proteomes" id="UP000564573">
    <property type="component" value="Unassembled WGS sequence"/>
</dbReference>
<keyword evidence="2" id="KW-0058">Aromatic hydrocarbons catabolism</keyword>
<dbReference type="EMBL" id="JACIBS010000005">
    <property type="protein sequence ID" value="MBB3665562.1"/>
    <property type="molecule type" value="Genomic_DNA"/>
</dbReference>
<keyword evidence="7" id="KW-1185">Reference proteome</keyword>
<name>A0A839XNZ1_9PSEU</name>
<evidence type="ECO:0000256" key="1">
    <source>
        <dbReference type="ARBA" id="ARBA00010088"/>
    </source>
</evidence>
<comment type="similarity">
    <text evidence="1">Belongs to the peptidase S33 family.</text>
</comment>
<feature type="active site" description="Nucleophile" evidence="4">
    <location>
        <position position="178"/>
    </location>
</feature>
<dbReference type="GO" id="GO:0097176">
    <property type="term" value="P:epoxide metabolic process"/>
    <property type="evidence" value="ECO:0007669"/>
    <property type="project" value="TreeGrafter"/>
</dbReference>
<dbReference type="PANTHER" id="PTHR21661">
    <property type="entry name" value="EPOXIDE HYDROLASE 1-RELATED"/>
    <property type="match status" value="1"/>
</dbReference>
<evidence type="ECO:0000256" key="3">
    <source>
        <dbReference type="ARBA" id="ARBA00022801"/>
    </source>
</evidence>
<evidence type="ECO:0000313" key="7">
    <source>
        <dbReference type="Proteomes" id="UP000564573"/>
    </source>
</evidence>
<protein>
    <submittedName>
        <fullName evidence="6">Pimeloyl-ACP methyl ester carboxylesterase</fullName>
    </submittedName>
</protein>
<dbReference type="AlphaFoldDB" id="A0A839XNZ1"/>
<gene>
    <name evidence="6" type="ORF">FB384_004520</name>
</gene>
<dbReference type="PANTHER" id="PTHR21661:SF35">
    <property type="entry name" value="EPOXIDE HYDROLASE"/>
    <property type="match status" value="1"/>
</dbReference>
<dbReference type="InterPro" id="IPR029058">
    <property type="entry name" value="AB_hydrolase_fold"/>
</dbReference>
<dbReference type="RefSeq" id="WP_183786771.1">
    <property type="nucleotide sequence ID" value="NZ_JACIBS010000005.1"/>
</dbReference>